<gene>
    <name evidence="2" type="ORF">PLEPLA_LOCUS41024</name>
</gene>
<dbReference type="EMBL" id="CADEAL010004162">
    <property type="protein sequence ID" value="CAB1453272.1"/>
    <property type="molecule type" value="Genomic_DNA"/>
</dbReference>
<dbReference type="Proteomes" id="UP001153269">
    <property type="component" value="Unassembled WGS sequence"/>
</dbReference>
<protein>
    <submittedName>
        <fullName evidence="2">Uncharacterized protein</fullName>
    </submittedName>
</protein>
<comment type="caution">
    <text evidence="2">The sequence shown here is derived from an EMBL/GenBank/DDBJ whole genome shotgun (WGS) entry which is preliminary data.</text>
</comment>
<accession>A0A9N7Z831</accession>
<proteinExistence type="predicted"/>
<sequence>MLGPVGIEHGAVHCVRWTPGTGSSLRYRDPEERSPSLPSRAFSSTVLATMFSSSMSRLSAVTAAAAHRAPGPPRRLQSQPVLPIDEDSTGASKLH</sequence>
<feature type="region of interest" description="Disordered" evidence="1">
    <location>
        <begin position="64"/>
        <end position="95"/>
    </location>
</feature>
<name>A0A9N7Z831_PLEPL</name>
<evidence type="ECO:0000313" key="2">
    <source>
        <dbReference type="EMBL" id="CAB1453272.1"/>
    </source>
</evidence>
<evidence type="ECO:0000256" key="1">
    <source>
        <dbReference type="SAM" id="MobiDB-lite"/>
    </source>
</evidence>
<organism evidence="2 3">
    <name type="scientific">Pleuronectes platessa</name>
    <name type="common">European plaice</name>
    <dbReference type="NCBI Taxonomy" id="8262"/>
    <lineage>
        <taxon>Eukaryota</taxon>
        <taxon>Metazoa</taxon>
        <taxon>Chordata</taxon>
        <taxon>Craniata</taxon>
        <taxon>Vertebrata</taxon>
        <taxon>Euteleostomi</taxon>
        <taxon>Actinopterygii</taxon>
        <taxon>Neopterygii</taxon>
        <taxon>Teleostei</taxon>
        <taxon>Neoteleostei</taxon>
        <taxon>Acanthomorphata</taxon>
        <taxon>Carangaria</taxon>
        <taxon>Pleuronectiformes</taxon>
        <taxon>Pleuronectoidei</taxon>
        <taxon>Pleuronectidae</taxon>
        <taxon>Pleuronectes</taxon>
    </lineage>
</organism>
<feature type="region of interest" description="Disordered" evidence="1">
    <location>
        <begin position="19"/>
        <end position="39"/>
    </location>
</feature>
<keyword evidence="3" id="KW-1185">Reference proteome</keyword>
<dbReference type="AlphaFoldDB" id="A0A9N7Z831"/>
<reference evidence="2" key="1">
    <citation type="submission" date="2020-03" db="EMBL/GenBank/DDBJ databases">
        <authorList>
            <person name="Weist P."/>
        </authorList>
    </citation>
    <scope>NUCLEOTIDE SEQUENCE</scope>
</reference>
<evidence type="ECO:0000313" key="3">
    <source>
        <dbReference type="Proteomes" id="UP001153269"/>
    </source>
</evidence>